<feature type="transmembrane region" description="Helical" evidence="8">
    <location>
        <begin position="648"/>
        <end position="667"/>
    </location>
</feature>
<keyword evidence="2" id="KW-0813">Transport</keyword>
<feature type="compositionally biased region" description="Basic and acidic residues" evidence="7">
    <location>
        <begin position="277"/>
        <end position="295"/>
    </location>
</feature>
<evidence type="ECO:0000313" key="10">
    <source>
        <dbReference type="Proteomes" id="UP000076004"/>
    </source>
</evidence>
<reference evidence="9 10" key="1">
    <citation type="journal article" date="2016" name="Nat. Commun.">
        <title>Genomes of cryptic chimpanzee Plasmodium species reveal key evolutionary events leading to human malaria.</title>
        <authorList>
            <person name="Sundararaman S.A."/>
            <person name="Plenderleith L.J."/>
            <person name="Liu W."/>
            <person name="Loy D.E."/>
            <person name="Learn G.H."/>
            <person name="Li Y."/>
            <person name="Shaw K.S."/>
            <person name="Ayouba A."/>
            <person name="Peeters M."/>
            <person name="Speede S."/>
            <person name="Shaw G.M."/>
            <person name="Bushman F.D."/>
            <person name="Brisson D."/>
            <person name="Rayner J.C."/>
            <person name="Sharp P.M."/>
            <person name="Hahn B.H."/>
        </authorList>
    </citation>
    <scope>NUCLEOTIDE SEQUENCE [LARGE SCALE GENOMIC DNA]</scope>
    <source>
        <strain evidence="9 10">SY75</strain>
    </source>
</reference>
<feature type="transmembrane region" description="Helical" evidence="8">
    <location>
        <begin position="820"/>
        <end position="842"/>
    </location>
</feature>
<dbReference type="EMBL" id="LVLB01000007">
    <property type="protein sequence ID" value="KYO01840.1"/>
    <property type="molecule type" value="Genomic_DNA"/>
</dbReference>
<feature type="compositionally biased region" description="Polar residues" evidence="7">
    <location>
        <begin position="416"/>
        <end position="439"/>
    </location>
</feature>
<feature type="transmembrane region" description="Helical" evidence="8">
    <location>
        <begin position="596"/>
        <end position="618"/>
    </location>
</feature>
<evidence type="ECO:0000256" key="4">
    <source>
        <dbReference type="ARBA" id="ARBA00022989"/>
    </source>
</evidence>
<keyword evidence="4 8" id="KW-1133">Transmembrane helix</keyword>
<evidence type="ECO:0000256" key="3">
    <source>
        <dbReference type="ARBA" id="ARBA00022692"/>
    </source>
</evidence>
<dbReference type="InterPro" id="IPR011701">
    <property type="entry name" value="MFS"/>
</dbReference>
<feature type="transmembrane region" description="Helical" evidence="8">
    <location>
        <begin position="703"/>
        <end position="724"/>
    </location>
</feature>
<feature type="compositionally biased region" description="Basic and acidic residues" evidence="7">
    <location>
        <begin position="440"/>
        <end position="461"/>
    </location>
</feature>
<proteinExistence type="inferred from homology"/>
<evidence type="ECO:0000256" key="8">
    <source>
        <dbReference type="SAM" id="Phobius"/>
    </source>
</evidence>
<feature type="transmembrane region" description="Helical" evidence="8">
    <location>
        <begin position="731"/>
        <end position="749"/>
    </location>
</feature>
<evidence type="ECO:0000256" key="2">
    <source>
        <dbReference type="ARBA" id="ARBA00022448"/>
    </source>
</evidence>
<dbReference type="GeneID" id="29775331"/>
<evidence type="ECO:0000256" key="5">
    <source>
        <dbReference type="ARBA" id="ARBA00023136"/>
    </source>
</evidence>
<organism evidence="9 10">
    <name type="scientific">Plasmodium gaboni</name>
    <dbReference type="NCBI Taxonomy" id="647221"/>
    <lineage>
        <taxon>Eukaryota</taxon>
        <taxon>Sar</taxon>
        <taxon>Alveolata</taxon>
        <taxon>Apicomplexa</taxon>
        <taxon>Aconoidasida</taxon>
        <taxon>Haemosporida</taxon>
        <taxon>Plasmodiidae</taxon>
        <taxon>Plasmodium</taxon>
        <taxon>Plasmodium (Laverania)</taxon>
    </lineage>
</organism>
<feature type="transmembrane region" description="Helical" evidence="8">
    <location>
        <begin position="81"/>
        <end position="105"/>
    </location>
</feature>
<dbReference type="VEuPathDB" id="PlasmoDB:PGSY75_0614300"/>
<feature type="transmembrane region" description="Helical" evidence="8">
    <location>
        <begin position="158"/>
        <end position="177"/>
    </location>
</feature>
<dbReference type="Proteomes" id="UP000076004">
    <property type="component" value="Unassembled WGS sequence"/>
</dbReference>
<dbReference type="SUPFAM" id="SSF103473">
    <property type="entry name" value="MFS general substrate transporter"/>
    <property type="match status" value="1"/>
</dbReference>
<dbReference type="RefSeq" id="XP_018642779.1">
    <property type="nucleotide sequence ID" value="XM_018784725.1"/>
</dbReference>
<dbReference type="InterPro" id="IPR036259">
    <property type="entry name" value="MFS_trans_sf"/>
</dbReference>
<evidence type="ECO:0000256" key="1">
    <source>
        <dbReference type="ARBA" id="ARBA00004141"/>
    </source>
</evidence>
<comment type="caution">
    <text evidence="9">The sequence shown here is derived from an EMBL/GenBank/DDBJ whole genome shotgun (WGS) entry which is preliminary data.</text>
</comment>
<evidence type="ECO:0000256" key="6">
    <source>
        <dbReference type="ARBA" id="ARBA00024338"/>
    </source>
</evidence>
<dbReference type="PANTHER" id="PTHR23505:SF79">
    <property type="entry name" value="PROTEIN SPINSTER"/>
    <property type="match status" value="1"/>
</dbReference>
<comment type="subcellular location">
    <subcellularLocation>
        <location evidence="1">Membrane</location>
        <topology evidence="1">Multi-pass membrane protein</topology>
    </subcellularLocation>
</comment>
<sequence>MSSTEKIEVINSNETRLKKNESKKYEGEFLKSNTNEVKGKKVLSNIDDDLIDGCSKIEKYVCFSGLDKYLFGLKKKVNRFYFIYTIITIIHFLIYVNRGIIPGSYDYLSSYLKEIYDATNVDVHIGFLTSVFVFGLSINSILSGSLASAYSIFKITDIFLFQNSLALLLTGFSFIVGSYYTLMFSRFFCGFSEAAFITIIPPLIYSYSKDRAGSWISIFIAMFPLGGCVGYLLAVALPLLKISIAQYFLISGFVFFLFFMCFYLFDESLLKSYEDEKSRRELEKSQPQKCLEEGMYRNNTMKSSKSIKDRTKSKQDDDPSLSNDFKTKAANDESHKTNENNRNNKKENNHNSTDDTTNINNKKENNNNNNNNNNDNNNNDNNNNDNNNNDDGNYEDGNKASTNYQKQLTKGHDNVNDQNNLSSAKTSNISNLKNISSGKSIDDSTDNSKNKHSTDYSDHKSYDENFKLNKKGNMVAAIYEEDAMFRNNGLHKNDTNNLSFSSSQKLNHNDGVNSYDNENDMTNNDYTERHSGNNSYINNNLDKMYTVKAYGNDDLYLNPAQRSYSKDKRDKFLEIEIENSIETLDEDKNTELNLSLLVNTTITNISFLLLVIALTAHADMIQCYLVYGAPILYALNIFPSYKAATVTCSLCACLSSIIGTFFGGFLMDFYNLNIQNIDKNYEHIKNNEKKIKIYNKDVLVHEYLRIVGLQTFFILIIASVLVLMIPFISNMYWFTFVMTLGLTFLFSAMPGHNIGIMVCVPQNIRAFSIGMSSFISHLFGDIPWTIITGKIKGTLSPDCVVTRNGDLSEKCREQSSGLKITLLIICSKALIMALGSFFLYLYSKKKIKKYKSRQPIKA</sequence>
<feature type="compositionally biased region" description="Basic and acidic residues" evidence="7">
    <location>
        <begin position="325"/>
        <end position="353"/>
    </location>
</feature>
<feature type="transmembrane region" description="Helical" evidence="8">
    <location>
        <begin position="244"/>
        <end position="265"/>
    </location>
</feature>
<gene>
    <name evidence="9" type="ORF">PGSY75_0614300</name>
</gene>
<dbReference type="VEuPathDB" id="PlasmoDB:PGABG01_0613100"/>
<name>A0A151LRM4_9APIC</name>
<evidence type="ECO:0000256" key="7">
    <source>
        <dbReference type="SAM" id="MobiDB-lite"/>
    </source>
</evidence>
<dbReference type="GO" id="GO:0022857">
    <property type="term" value="F:transmembrane transporter activity"/>
    <property type="evidence" value="ECO:0007669"/>
    <property type="project" value="InterPro"/>
</dbReference>
<evidence type="ECO:0000313" key="9">
    <source>
        <dbReference type="EMBL" id="KYO01840.1"/>
    </source>
</evidence>
<dbReference type="AlphaFoldDB" id="A0A151LRM4"/>
<dbReference type="Gene3D" id="1.20.1250.20">
    <property type="entry name" value="MFS general substrate transporter like domains"/>
    <property type="match status" value="2"/>
</dbReference>
<feature type="compositionally biased region" description="Low complexity" evidence="7">
    <location>
        <begin position="354"/>
        <end position="391"/>
    </location>
</feature>
<comment type="similarity">
    <text evidence="6">Belongs to the major facilitator superfamily. Spinster (TC 2.A.1.49) family.</text>
</comment>
<dbReference type="GO" id="GO:0016020">
    <property type="term" value="C:membrane"/>
    <property type="evidence" value="ECO:0007669"/>
    <property type="project" value="UniProtKB-SubCell"/>
</dbReference>
<dbReference type="KEGG" id="pgab:PGSY75_0614300"/>
<keyword evidence="3 8" id="KW-0812">Transmembrane</keyword>
<keyword evidence="5 8" id="KW-0472">Membrane</keyword>
<feature type="transmembrane region" description="Helical" evidence="8">
    <location>
        <begin position="216"/>
        <end position="238"/>
    </location>
</feature>
<accession>A0A151LRM4</accession>
<feature type="transmembrane region" description="Helical" evidence="8">
    <location>
        <begin position="125"/>
        <end position="146"/>
    </location>
</feature>
<dbReference type="InterPro" id="IPR044770">
    <property type="entry name" value="MFS_spinster-like"/>
</dbReference>
<feature type="transmembrane region" description="Helical" evidence="8">
    <location>
        <begin position="183"/>
        <end position="204"/>
    </location>
</feature>
<dbReference type="PANTHER" id="PTHR23505">
    <property type="entry name" value="SPINSTER"/>
    <property type="match status" value="1"/>
</dbReference>
<feature type="region of interest" description="Disordered" evidence="7">
    <location>
        <begin position="277"/>
        <end position="461"/>
    </location>
</feature>
<feature type="compositionally biased region" description="Basic and acidic residues" evidence="7">
    <location>
        <begin position="306"/>
        <end position="317"/>
    </location>
</feature>
<protein>
    <submittedName>
        <fullName evidence="9">Organic anion transporter</fullName>
    </submittedName>
</protein>
<dbReference type="Pfam" id="PF07690">
    <property type="entry name" value="MFS_1"/>
    <property type="match status" value="1"/>
</dbReference>